<dbReference type="GO" id="GO:0005634">
    <property type="term" value="C:nucleus"/>
    <property type="evidence" value="ECO:0007669"/>
    <property type="project" value="UniProtKB-SubCell"/>
</dbReference>
<feature type="region of interest" description="Disordered" evidence="18">
    <location>
        <begin position="614"/>
        <end position="635"/>
    </location>
</feature>
<dbReference type="FunFam" id="3.30.160.60:FF:000313">
    <property type="entry name" value="Zinc finger protein 281"/>
    <property type="match status" value="1"/>
</dbReference>
<accession>A0AAE0UV96</accession>
<dbReference type="PANTHER" id="PTHR23235:SF155">
    <property type="entry name" value="EARLY GROWTH RESPONSE 4-RELATED"/>
    <property type="match status" value="1"/>
</dbReference>
<keyword evidence="9" id="KW-0862">Zinc</keyword>
<evidence type="ECO:0000256" key="16">
    <source>
        <dbReference type="ARBA" id="ARBA00067216"/>
    </source>
</evidence>
<evidence type="ECO:0000256" key="14">
    <source>
        <dbReference type="ARBA" id="ARBA00023242"/>
    </source>
</evidence>
<feature type="region of interest" description="Disordered" evidence="18">
    <location>
        <begin position="155"/>
        <end position="202"/>
    </location>
</feature>
<dbReference type="GO" id="GO:0008270">
    <property type="term" value="F:zinc ion binding"/>
    <property type="evidence" value="ECO:0007669"/>
    <property type="project" value="UniProtKB-KW"/>
</dbReference>
<dbReference type="InterPro" id="IPR036236">
    <property type="entry name" value="Znf_C2H2_sf"/>
</dbReference>
<evidence type="ECO:0000256" key="5">
    <source>
        <dbReference type="ARBA" id="ARBA00022723"/>
    </source>
</evidence>
<keyword evidence="10" id="KW-0832">Ubl conjugation</keyword>
<feature type="region of interest" description="Disordered" evidence="18">
    <location>
        <begin position="648"/>
        <end position="767"/>
    </location>
</feature>
<dbReference type="PANTHER" id="PTHR23235">
    <property type="entry name" value="KRUEPPEL-LIKE TRANSCRIPTION FACTOR"/>
    <property type="match status" value="1"/>
</dbReference>
<keyword evidence="12" id="KW-0238">DNA-binding</keyword>
<dbReference type="FunFam" id="3.30.160.60:FF:000067">
    <property type="entry name" value="Vascular endothelial zinc finger 1"/>
    <property type="match status" value="1"/>
</dbReference>
<feature type="compositionally biased region" description="Low complexity" evidence="18">
    <location>
        <begin position="648"/>
        <end position="667"/>
    </location>
</feature>
<comment type="caution">
    <text evidence="20">The sequence shown here is derived from an EMBL/GenBank/DDBJ whole genome shotgun (WGS) entry which is preliminary data.</text>
</comment>
<dbReference type="PROSITE" id="PS50157">
    <property type="entry name" value="ZINC_FINGER_C2H2_2"/>
    <property type="match status" value="4"/>
</dbReference>
<comment type="subcellular location">
    <subcellularLocation>
        <location evidence="1">Nucleus</location>
    </subcellularLocation>
</comment>
<feature type="compositionally biased region" description="Gly residues" evidence="18">
    <location>
        <begin position="76"/>
        <end position="88"/>
    </location>
</feature>
<comment type="similarity">
    <text evidence="2">Belongs to the krueppel C2H2-type zinc-finger protein family.</text>
</comment>
<dbReference type="PROSITE" id="PS00028">
    <property type="entry name" value="ZINC_FINGER_C2H2_1"/>
    <property type="match status" value="3"/>
</dbReference>
<evidence type="ECO:0000256" key="9">
    <source>
        <dbReference type="ARBA" id="ARBA00022833"/>
    </source>
</evidence>
<feature type="domain" description="C2H2-type" evidence="19">
    <location>
        <begin position="205"/>
        <end position="232"/>
    </location>
</feature>
<feature type="compositionally biased region" description="Low complexity" evidence="18">
    <location>
        <begin position="695"/>
        <end position="717"/>
    </location>
</feature>
<evidence type="ECO:0000256" key="4">
    <source>
        <dbReference type="ARBA" id="ARBA00022499"/>
    </source>
</evidence>
<keyword evidence="6" id="KW-0677">Repeat</keyword>
<evidence type="ECO:0000256" key="13">
    <source>
        <dbReference type="ARBA" id="ARBA00023163"/>
    </source>
</evidence>
<evidence type="ECO:0000256" key="12">
    <source>
        <dbReference type="ARBA" id="ARBA00023125"/>
    </source>
</evidence>
<keyword evidence="11" id="KW-0805">Transcription regulation</keyword>
<feature type="domain" description="C2H2-type" evidence="19">
    <location>
        <begin position="289"/>
        <end position="317"/>
    </location>
</feature>
<keyword evidence="4" id="KW-1017">Isopeptide bond</keyword>
<evidence type="ECO:0000256" key="10">
    <source>
        <dbReference type="ARBA" id="ARBA00022843"/>
    </source>
</evidence>
<dbReference type="GO" id="GO:0000978">
    <property type="term" value="F:RNA polymerase II cis-regulatory region sequence-specific DNA binding"/>
    <property type="evidence" value="ECO:0007669"/>
    <property type="project" value="TreeGrafter"/>
</dbReference>
<dbReference type="SMART" id="SM00355">
    <property type="entry name" value="ZnF_C2H2"/>
    <property type="match status" value="4"/>
</dbReference>
<evidence type="ECO:0000256" key="17">
    <source>
        <dbReference type="PROSITE-ProRule" id="PRU00042"/>
    </source>
</evidence>
<evidence type="ECO:0000313" key="20">
    <source>
        <dbReference type="EMBL" id="KAK3520728.1"/>
    </source>
</evidence>
<evidence type="ECO:0000256" key="1">
    <source>
        <dbReference type="ARBA" id="ARBA00004123"/>
    </source>
</evidence>
<dbReference type="EMBL" id="JAUCMX010000016">
    <property type="protein sequence ID" value="KAK3520728.1"/>
    <property type="molecule type" value="Genomic_DNA"/>
</dbReference>
<dbReference type="AlphaFoldDB" id="A0AAE0UV96"/>
<proteinExistence type="inferred from homology"/>
<evidence type="ECO:0000256" key="7">
    <source>
        <dbReference type="ARBA" id="ARBA00022771"/>
    </source>
</evidence>
<keyword evidence="13" id="KW-0804">Transcription</keyword>
<keyword evidence="7 17" id="KW-0863">Zinc-finger</keyword>
<evidence type="ECO:0000259" key="19">
    <source>
        <dbReference type="PROSITE" id="PS50157"/>
    </source>
</evidence>
<keyword evidence="5" id="KW-0479">Metal-binding</keyword>
<feature type="region of interest" description="Disordered" evidence="18">
    <location>
        <begin position="332"/>
        <end position="464"/>
    </location>
</feature>
<organism evidence="20 21">
    <name type="scientific">Hemibagrus guttatus</name>
    <dbReference type="NCBI Taxonomy" id="175788"/>
    <lineage>
        <taxon>Eukaryota</taxon>
        <taxon>Metazoa</taxon>
        <taxon>Chordata</taxon>
        <taxon>Craniata</taxon>
        <taxon>Vertebrata</taxon>
        <taxon>Euteleostomi</taxon>
        <taxon>Actinopterygii</taxon>
        <taxon>Neopterygii</taxon>
        <taxon>Teleostei</taxon>
        <taxon>Ostariophysi</taxon>
        <taxon>Siluriformes</taxon>
        <taxon>Bagridae</taxon>
        <taxon>Hemibagrus</taxon>
    </lineage>
</organism>
<comment type="function">
    <text evidence="15">Transcription repressor that plays a role in regulation of embryonic stem cells (ESCs) differentiation. Required for ESCs differentiation and acts by mediating autorepression of NANOG in ESCs: binds to the NANOG promoter and promotes association of NANOG protein to its own promoter and recruits the NuRD complex, which deacetylates histones. Not required for establishement and maintenance of ESCs. Represses the transcription of a number of genes including GAST, ODC1 and VIM. Binds to the G-rich box in the enhancer region of these genes.</text>
</comment>
<sequence length="829" mass="88974">MSCASTMSLIQDKLGSEFLRPGGGMEAGFSTGMLMFSHLPPVTSFTRLAGQSVMAELQPHDFVLKKERHSPDCHSSGGGGGGGGGGGLVSGVGMMPGMGEYMPAMGIKQEKISELDYRQPMYPCDGGRGGTEMLEMTLSNHQNLLIHDLSMGNLSGRLGKDSSGRKGRRSNGDGQEGKTRRKRGESKSLMLDPDGGTVSPSSKPHICEHCSAAFRSSYHLRRHVLIHTGERPFRCNQCNMSFIQKYLLQRHEKIHSGEKPFSCDQCNMRFIQKYHMERHKRTHSGEKPYKCDTCQQYFSRTDRLLKHKRTCGDGIKKDFDEMEMEMGREHGSYAITQGNMTTPGRKRGKSKTGGEGGKRKRASGPSHSQGTEGYGLHNFNTVDNHGLSLSSSTSASHPGQSMHGEPVPAPKMAFKKGHRKGLEKNAQSKPGNMELSGDAGMDDMGLLQSHKAGQSSSSNNNSANYDDAMQFLKKRRYLPGASNGGVGGGATGYDVGVSHLQPHPTVVQGIVSGVMDEDSTLGLLDSSPLTDIKPDKSGIPDEVLQSLLEHYGHKTDVTFDLSDPHHVELEQGTAEGVDPMGAENNQGGGDKTSLMHEYSRFLLQALERTSHSGGFVLGPTPSSSSTASSSTVASFPTYTTSPLEFSFGLPPSSSSSSSSSSSTLNSSVPKPHFGLLGSSSPSQGFHLSGLEPTAHSQHSQQPQPQQQQQLTPSQELTEQLEKQHNSSPPAPPHTPNSSAYQLPAPTTDLSGQKDDQGSKNGATGFSMVPAKGSYQIENFAQAFGGQFKGGRRPLVFGTDSGTDVEQFSGYSSLLASVSDTKSPQSQSYN</sequence>
<feature type="domain" description="C2H2-type" evidence="19">
    <location>
        <begin position="233"/>
        <end position="260"/>
    </location>
</feature>
<evidence type="ECO:0000256" key="15">
    <source>
        <dbReference type="ARBA" id="ARBA00059547"/>
    </source>
</evidence>
<evidence type="ECO:0000256" key="18">
    <source>
        <dbReference type="SAM" id="MobiDB-lite"/>
    </source>
</evidence>
<name>A0AAE0UV96_9TELE</name>
<reference evidence="20" key="1">
    <citation type="submission" date="2023-06" db="EMBL/GenBank/DDBJ databases">
        <title>Male Hemibagrus guttatus genome.</title>
        <authorList>
            <person name="Bian C."/>
        </authorList>
    </citation>
    <scope>NUCLEOTIDE SEQUENCE</scope>
    <source>
        <strain evidence="20">Male_cb2023</strain>
        <tissue evidence="20">Muscle</tissue>
    </source>
</reference>
<keyword evidence="8" id="KW-0221">Differentiation</keyword>
<keyword evidence="3" id="KW-0678">Repressor</keyword>
<evidence type="ECO:0000256" key="3">
    <source>
        <dbReference type="ARBA" id="ARBA00022491"/>
    </source>
</evidence>
<dbReference type="SUPFAM" id="SSF57667">
    <property type="entry name" value="beta-beta-alpha zinc fingers"/>
    <property type="match status" value="2"/>
</dbReference>
<dbReference type="GO" id="GO:0030154">
    <property type="term" value="P:cell differentiation"/>
    <property type="evidence" value="ECO:0007669"/>
    <property type="project" value="UniProtKB-KW"/>
</dbReference>
<evidence type="ECO:0000256" key="6">
    <source>
        <dbReference type="ARBA" id="ARBA00022737"/>
    </source>
</evidence>
<dbReference type="GO" id="GO:0001227">
    <property type="term" value="F:DNA-binding transcription repressor activity, RNA polymerase II-specific"/>
    <property type="evidence" value="ECO:0007669"/>
    <property type="project" value="UniProtKB-ARBA"/>
</dbReference>
<dbReference type="Proteomes" id="UP001274896">
    <property type="component" value="Unassembled WGS sequence"/>
</dbReference>
<keyword evidence="21" id="KW-1185">Reference proteome</keyword>
<feature type="region of interest" description="Disordered" evidence="18">
    <location>
        <begin position="68"/>
        <end position="88"/>
    </location>
</feature>
<feature type="domain" description="C2H2-type" evidence="19">
    <location>
        <begin position="261"/>
        <end position="288"/>
    </location>
</feature>
<feature type="compositionally biased region" description="Low complexity" evidence="18">
    <location>
        <begin position="622"/>
        <end position="634"/>
    </location>
</feature>
<evidence type="ECO:0000313" key="21">
    <source>
        <dbReference type="Proteomes" id="UP001274896"/>
    </source>
</evidence>
<dbReference type="Gene3D" id="3.30.160.60">
    <property type="entry name" value="Classic Zinc Finger"/>
    <property type="match status" value="4"/>
</dbReference>
<feature type="region of interest" description="Disordered" evidence="18">
    <location>
        <begin position="573"/>
        <end position="593"/>
    </location>
</feature>
<evidence type="ECO:0000256" key="2">
    <source>
        <dbReference type="ARBA" id="ARBA00006991"/>
    </source>
</evidence>
<evidence type="ECO:0000256" key="11">
    <source>
        <dbReference type="ARBA" id="ARBA00023015"/>
    </source>
</evidence>
<keyword evidence="14" id="KW-0539">Nucleus</keyword>
<evidence type="ECO:0000256" key="8">
    <source>
        <dbReference type="ARBA" id="ARBA00022782"/>
    </source>
</evidence>
<dbReference type="InterPro" id="IPR013087">
    <property type="entry name" value="Znf_C2H2_type"/>
</dbReference>
<feature type="compositionally biased region" description="Low complexity" evidence="18">
    <location>
        <begin position="387"/>
        <end position="396"/>
    </location>
</feature>
<gene>
    <name evidence="20" type="ORF">QTP70_031451</name>
</gene>
<dbReference type="Pfam" id="PF00096">
    <property type="entry name" value="zf-C2H2"/>
    <property type="match status" value="3"/>
</dbReference>
<dbReference type="FunFam" id="3.30.160.60:FF:000042">
    <property type="entry name" value="Zinc finger protein 148"/>
    <property type="match status" value="2"/>
</dbReference>
<protein>
    <recommendedName>
        <fullName evidence="16">Zinc finger protein 281</fullName>
    </recommendedName>
</protein>